<organism evidence="3 4">
    <name type="scientific">Microtetraspora glauca</name>
    <dbReference type="NCBI Taxonomy" id="1996"/>
    <lineage>
        <taxon>Bacteria</taxon>
        <taxon>Bacillati</taxon>
        <taxon>Actinomycetota</taxon>
        <taxon>Actinomycetes</taxon>
        <taxon>Streptosporangiales</taxon>
        <taxon>Streptosporangiaceae</taxon>
        <taxon>Microtetraspora</taxon>
    </lineage>
</organism>
<dbReference type="RefSeq" id="WP_063818886.1">
    <property type="nucleotide sequence ID" value="NZ_JBFALK010000011.1"/>
</dbReference>
<gene>
    <name evidence="3" type="ORF">AB0I59_21500</name>
</gene>
<evidence type="ECO:0000313" key="4">
    <source>
        <dbReference type="Proteomes" id="UP001551675"/>
    </source>
</evidence>
<accession>A0ABV3GHW7</accession>
<evidence type="ECO:0000313" key="3">
    <source>
        <dbReference type="EMBL" id="MEV0971213.1"/>
    </source>
</evidence>
<evidence type="ECO:0000256" key="2">
    <source>
        <dbReference type="ARBA" id="ARBA00022801"/>
    </source>
</evidence>
<evidence type="ECO:0000256" key="1">
    <source>
        <dbReference type="ARBA" id="ARBA00008645"/>
    </source>
</evidence>
<dbReference type="InterPro" id="IPR029058">
    <property type="entry name" value="AB_hydrolase_fold"/>
</dbReference>
<name>A0ABV3GHW7_MICGL</name>
<dbReference type="GO" id="GO:0016787">
    <property type="term" value="F:hydrolase activity"/>
    <property type="evidence" value="ECO:0007669"/>
    <property type="project" value="UniProtKB-KW"/>
</dbReference>
<dbReference type="EMBL" id="JBFALK010000011">
    <property type="protein sequence ID" value="MEV0971213.1"/>
    <property type="molecule type" value="Genomic_DNA"/>
</dbReference>
<dbReference type="Gene3D" id="3.40.50.1820">
    <property type="entry name" value="alpha/beta hydrolase"/>
    <property type="match status" value="1"/>
</dbReference>
<proteinExistence type="inferred from homology"/>
<dbReference type="SUPFAM" id="SSF53474">
    <property type="entry name" value="alpha/beta-Hydrolases"/>
    <property type="match status" value="1"/>
</dbReference>
<keyword evidence="4" id="KW-1185">Reference proteome</keyword>
<dbReference type="Proteomes" id="UP001551675">
    <property type="component" value="Unassembled WGS sequence"/>
</dbReference>
<comment type="similarity">
    <text evidence="1">Belongs to the AB hydrolase superfamily.</text>
</comment>
<sequence>MSLVRSLWWAARTGGRPPFDTAHLKVYYPATAHGDDAERLAGVFPPAPDGMPYPVVLFLSGINVGQDAYRRLACLLAAGGFAVVTFDQVAELFGGQYGLTPGVDVDAATPRTYGTRPTCPAIPALLDALARLNETGPLKGALDLDRVALGGHSAGGTVALQSARFFPQVKAVFAWGTHTMAATMLGWPAGTVLPAQVTCPVLLGAGGNDGVVDGSADRYGEDPATRRDPVTRTFEEALPESPESGRGGDHLLAVYEGANHFAIADPVDPTVARAFLDGPASRDVLPQFGHLVMVFLGAHLSQDHGARAALDGFDGLRRR</sequence>
<protein>
    <submittedName>
        <fullName evidence="3">Alpha/beta hydrolase</fullName>
    </submittedName>
</protein>
<keyword evidence="2 3" id="KW-0378">Hydrolase</keyword>
<comment type="caution">
    <text evidence="3">The sequence shown here is derived from an EMBL/GenBank/DDBJ whole genome shotgun (WGS) entry which is preliminary data.</text>
</comment>
<dbReference type="PANTHER" id="PTHR22946">
    <property type="entry name" value="DIENELACTONE HYDROLASE DOMAIN-CONTAINING PROTEIN-RELATED"/>
    <property type="match status" value="1"/>
</dbReference>
<dbReference type="InterPro" id="IPR050261">
    <property type="entry name" value="FrsA_esterase"/>
</dbReference>
<dbReference type="PANTHER" id="PTHR22946:SF9">
    <property type="entry name" value="POLYKETIDE TRANSFERASE AF380"/>
    <property type="match status" value="1"/>
</dbReference>
<reference evidence="3 4" key="1">
    <citation type="submission" date="2024-06" db="EMBL/GenBank/DDBJ databases">
        <title>The Natural Products Discovery Center: Release of the First 8490 Sequenced Strains for Exploring Actinobacteria Biosynthetic Diversity.</title>
        <authorList>
            <person name="Kalkreuter E."/>
            <person name="Kautsar S.A."/>
            <person name="Yang D."/>
            <person name="Bader C.D."/>
            <person name="Teijaro C.N."/>
            <person name="Fluegel L."/>
            <person name="Davis C.M."/>
            <person name="Simpson J.R."/>
            <person name="Lauterbach L."/>
            <person name="Steele A.D."/>
            <person name="Gui C."/>
            <person name="Meng S."/>
            <person name="Li G."/>
            <person name="Viehrig K."/>
            <person name="Ye F."/>
            <person name="Su P."/>
            <person name="Kiefer A.F."/>
            <person name="Nichols A."/>
            <person name="Cepeda A.J."/>
            <person name="Yan W."/>
            <person name="Fan B."/>
            <person name="Jiang Y."/>
            <person name="Adhikari A."/>
            <person name="Zheng C.-J."/>
            <person name="Schuster L."/>
            <person name="Cowan T.M."/>
            <person name="Smanski M.J."/>
            <person name="Chevrette M.G."/>
            <person name="De Carvalho L.P.S."/>
            <person name="Shen B."/>
        </authorList>
    </citation>
    <scope>NUCLEOTIDE SEQUENCE [LARGE SCALE GENOMIC DNA]</scope>
    <source>
        <strain evidence="3 4">NPDC050100</strain>
    </source>
</reference>